<dbReference type="GO" id="GO:0008270">
    <property type="term" value="F:zinc ion binding"/>
    <property type="evidence" value="ECO:0007669"/>
    <property type="project" value="UniProtKB-UniRule"/>
</dbReference>
<dbReference type="InterPro" id="IPR006262">
    <property type="entry name" value="Cyt_deam_tetra"/>
</dbReference>
<evidence type="ECO:0000259" key="16">
    <source>
        <dbReference type="PROSITE" id="PS51747"/>
    </source>
</evidence>
<comment type="similarity">
    <text evidence="3 15">Belongs to the cytidine and deoxycytidylate deaminase family.</text>
</comment>
<keyword evidence="8 14" id="KW-0862">Zinc</keyword>
<comment type="catalytic activity">
    <reaction evidence="11 15">
        <text>cytidine + H2O + H(+) = uridine + NH4(+)</text>
        <dbReference type="Rhea" id="RHEA:16069"/>
        <dbReference type="ChEBI" id="CHEBI:15377"/>
        <dbReference type="ChEBI" id="CHEBI:15378"/>
        <dbReference type="ChEBI" id="CHEBI:16704"/>
        <dbReference type="ChEBI" id="CHEBI:17562"/>
        <dbReference type="ChEBI" id="CHEBI:28938"/>
        <dbReference type="EC" id="3.5.4.5"/>
    </reaction>
</comment>
<dbReference type="GO" id="GO:0072527">
    <property type="term" value="P:pyrimidine-containing compound metabolic process"/>
    <property type="evidence" value="ECO:0007669"/>
    <property type="project" value="UniProtKB-ARBA"/>
</dbReference>
<name>A0A292IHR0_9MOLU</name>
<evidence type="ECO:0000256" key="8">
    <source>
        <dbReference type="ARBA" id="ARBA00022833"/>
    </source>
</evidence>
<dbReference type="Proteomes" id="UP000261764">
    <property type="component" value="Chromosome I"/>
</dbReference>
<evidence type="ECO:0000256" key="15">
    <source>
        <dbReference type="RuleBase" id="RU364006"/>
    </source>
</evidence>
<dbReference type="Gene3D" id="3.40.140.10">
    <property type="entry name" value="Cytidine Deaminase, domain 2"/>
    <property type="match status" value="1"/>
</dbReference>
<evidence type="ECO:0000256" key="2">
    <source>
        <dbReference type="ARBA" id="ARBA00003949"/>
    </source>
</evidence>
<evidence type="ECO:0000256" key="6">
    <source>
        <dbReference type="ARBA" id="ARBA00022723"/>
    </source>
</evidence>
<dbReference type="SUPFAM" id="SSF53927">
    <property type="entry name" value="Cytidine deaminase-like"/>
    <property type="match status" value="1"/>
</dbReference>
<evidence type="ECO:0000256" key="11">
    <source>
        <dbReference type="ARBA" id="ARBA00049558"/>
    </source>
</evidence>
<comment type="catalytic activity">
    <reaction evidence="10 15">
        <text>2'-deoxycytidine + H2O + H(+) = 2'-deoxyuridine + NH4(+)</text>
        <dbReference type="Rhea" id="RHEA:13433"/>
        <dbReference type="ChEBI" id="CHEBI:15377"/>
        <dbReference type="ChEBI" id="CHEBI:15378"/>
        <dbReference type="ChEBI" id="CHEBI:15698"/>
        <dbReference type="ChEBI" id="CHEBI:16450"/>
        <dbReference type="ChEBI" id="CHEBI:28938"/>
        <dbReference type="EC" id="3.5.4.5"/>
    </reaction>
</comment>
<keyword evidence="18" id="KW-1185">Reference proteome</keyword>
<evidence type="ECO:0000256" key="10">
    <source>
        <dbReference type="ARBA" id="ARBA00049252"/>
    </source>
</evidence>
<evidence type="ECO:0000313" key="17">
    <source>
        <dbReference type="EMBL" id="CDN40479.1"/>
    </source>
</evidence>
<dbReference type="InterPro" id="IPR002125">
    <property type="entry name" value="CMP_dCMP_dom"/>
</dbReference>
<dbReference type="InterPro" id="IPR050202">
    <property type="entry name" value="Cyt/Deoxycyt_deaminase"/>
</dbReference>
<dbReference type="GO" id="GO:0005829">
    <property type="term" value="C:cytosol"/>
    <property type="evidence" value="ECO:0007669"/>
    <property type="project" value="TreeGrafter"/>
</dbReference>
<dbReference type="EC" id="3.5.4.5" evidence="4 15"/>
<dbReference type="CDD" id="cd01283">
    <property type="entry name" value="cytidine_deaminase"/>
    <property type="match status" value="1"/>
</dbReference>
<feature type="binding site" evidence="14">
    <location>
        <position position="90"/>
    </location>
    <ligand>
        <name>Zn(2+)</name>
        <dbReference type="ChEBI" id="CHEBI:29105"/>
        <note>catalytic</note>
    </ligand>
</feature>
<dbReference type="NCBIfam" id="NF004064">
    <property type="entry name" value="PRK05578.1"/>
    <property type="match status" value="1"/>
</dbReference>
<sequence length="140" mass="15549">MDYNCQKDRYFLKLLEIKKSAYAPYSNFHVACILETNKGWFYGVNVENAAYPATLCAERNAIGSMITNGASKILRIWILTDSKQTNGTACGLCRQVISEFADPKAQVTTYNILGQKTVATVAEILPNNFSPLAMSSNHKE</sequence>
<feature type="domain" description="CMP/dCMP-type deaminase" evidence="16">
    <location>
        <begin position="5"/>
        <end position="132"/>
    </location>
</feature>
<evidence type="ECO:0000256" key="14">
    <source>
        <dbReference type="PIRSR" id="PIRSR606262-3"/>
    </source>
</evidence>
<gene>
    <name evidence="17" type="ORF">MAMA39_03590</name>
</gene>
<evidence type="ECO:0000256" key="1">
    <source>
        <dbReference type="ARBA" id="ARBA00001947"/>
    </source>
</evidence>
<evidence type="ECO:0000256" key="9">
    <source>
        <dbReference type="ARBA" id="ARBA00032005"/>
    </source>
</evidence>
<feature type="binding site" evidence="14">
    <location>
        <position position="56"/>
    </location>
    <ligand>
        <name>Zn(2+)</name>
        <dbReference type="ChEBI" id="CHEBI:29105"/>
        <note>catalytic</note>
    </ligand>
</feature>
<organism evidence="17 18">
    <name type="scientific">Mycoplasma amphoriforme A39</name>
    <dbReference type="NCBI Taxonomy" id="572419"/>
    <lineage>
        <taxon>Bacteria</taxon>
        <taxon>Bacillati</taxon>
        <taxon>Mycoplasmatota</taxon>
        <taxon>Mollicutes</taxon>
        <taxon>Mycoplasmataceae</taxon>
        <taxon>Mycoplasma</taxon>
    </lineage>
</organism>
<accession>A0A292IHR0</accession>
<dbReference type="PANTHER" id="PTHR11644">
    <property type="entry name" value="CYTIDINE DEAMINASE"/>
    <property type="match status" value="1"/>
</dbReference>
<dbReference type="Pfam" id="PF00383">
    <property type="entry name" value="dCMP_cyt_deam_1"/>
    <property type="match status" value="1"/>
</dbReference>
<dbReference type="PANTHER" id="PTHR11644:SF2">
    <property type="entry name" value="CYTIDINE DEAMINASE"/>
    <property type="match status" value="1"/>
</dbReference>
<comment type="cofactor">
    <cofactor evidence="1 14 15">
        <name>Zn(2+)</name>
        <dbReference type="ChEBI" id="CHEBI:29105"/>
    </cofactor>
</comment>
<evidence type="ECO:0000256" key="12">
    <source>
        <dbReference type="PIRSR" id="PIRSR606262-1"/>
    </source>
</evidence>
<dbReference type="EMBL" id="HG937516">
    <property type="protein sequence ID" value="CDN40479.1"/>
    <property type="molecule type" value="Genomic_DNA"/>
</dbReference>
<feature type="binding site" evidence="14">
    <location>
        <position position="93"/>
    </location>
    <ligand>
        <name>Zn(2+)</name>
        <dbReference type="ChEBI" id="CHEBI:29105"/>
        <note>catalytic</note>
    </ligand>
</feature>
<dbReference type="KEGG" id="mamp:MAMA39_03590"/>
<dbReference type="NCBIfam" id="TIGR01354">
    <property type="entry name" value="cyt_deam_tetra"/>
    <property type="match status" value="1"/>
</dbReference>
<reference evidence="17 18" key="1">
    <citation type="journal article" date="2015" name="Clin. Infect. Dis.">
        <title>Genomic Investigations unmask Mycoplasma amphoriforme, a new respiratory pathogen.</title>
        <authorList>
            <person name="Gillespie S.H."/>
            <person name="Ling C.L."/>
            <person name="Oravcova K."/>
            <person name="Pinheiro M."/>
            <person name="Wells L."/>
            <person name="Bryant J.M."/>
            <person name="McHugh T.D."/>
            <person name="Bebear C."/>
            <person name="Webster D."/>
            <person name="Harris S.R."/>
            <person name="Seth-Smith H.M."/>
            <person name="Thomson N.R."/>
        </authorList>
    </citation>
    <scope>NUCLEOTIDE SEQUENCE [LARGE SCALE GENOMIC DNA]</scope>
    <source>
        <strain evidence="17 18">A39</strain>
    </source>
</reference>
<feature type="active site" description="Proton donor" evidence="12">
    <location>
        <position position="58"/>
    </location>
</feature>
<dbReference type="AlphaFoldDB" id="A0A292IHR0"/>
<comment type="function">
    <text evidence="2 15">This enzyme scavenges exogenous and endogenous cytidine and 2'-deoxycytidine for UMP synthesis.</text>
</comment>
<evidence type="ECO:0000256" key="5">
    <source>
        <dbReference type="ARBA" id="ARBA00018266"/>
    </source>
</evidence>
<evidence type="ECO:0000256" key="13">
    <source>
        <dbReference type="PIRSR" id="PIRSR606262-2"/>
    </source>
</evidence>
<keyword evidence="6 14" id="KW-0479">Metal-binding</keyword>
<evidence type="ECO:0000256" key="4">
    <source>
        <dbReference type="ARBA" id="ARBA00012783"/>
    </source>
</evidence>
<dbReference type="InterPro" id="IPR016193">
    <property type="entry name" value="Cytidine_deaminase-like"/>
</dbReference>
<proteinExistence type="inferred from homology"/>
<evidence type="ECO:0000313" key="18">
    <source>
        <dbReference type="Proteomes" id="UP000261764"/>
    </source>
</evidence>
<keyword evidence="7 15" id="KW-0378">Hydrolase</keyword>
<dbReference type="PROSITE" id="PS51747">
    <property type="entry name" value="CYT_DCMP_DEAMINASES_2"/>
    <property type="match status" value="1"/>
</dbReference>
<dbReference type="GO" id="GO:0004126">
    <property type="term" value="F:cytidine deaminase activity"/>
    <property type="evidence" value="ECO:0007669"/>
    <property type="project" value="UniProtKB-UniRule"/>
</dbReference>
<dbReference type="RefSeq" id="WP_343251825.1">
    <property type="nucleotide sequence ID" value="NZ_HG937516.1"/>
</dbReference>
<evidence type="ECO:0000256" key="3">
    <source>
        <dbReference type="ARBA" id="ARBA00006576"/>
    </source>
</evidence>
<protein>
    <recommendedName>
        <fullName evidence="5 15">Cytidine deaminase</fullName>
        <ecNumber evidence="4 15">3.5.4.5</ecNumber>
    </recommendedName>
    <alternativeName>
        <fullName evidence="9 15">Cytidine aminohydrolase</fullName>
    </alternativeName>
</protein>
<feature type="binding site" evidence="13">
    <location>
        <begin position="45"/>
        <end position="51"/>
    </location>
    <ligand>
        <name>substrate</name>
    </ligand>
</feature>
<dbReference type="GO" id="GO:0055086">
    <property type="term" value="P:nucleobase-containing small molecule metabolic process"/>
    <property type="evidence" value="ECO:0007669"/>
    <property type="project" value="UniProtKB-ARBA"/>
</dbReference>
<evidence type="ECO:0000256" key="7">
    <source>
        <dbReference type="ARBA" id="ARBA00022801"/>
    </source>
</evidence>